<keyword evidence="3" id="KW-1185">Reference proteome</keyword>
<dbReference type="HOGENOM" id="CLU_1505810_0_0_1"/>
<reference evidence="2" key="2">
    <citation type="submission" date="2015-06" db="UniProtKB">
        <authorList>
            <consortium name="EnsemblPlants"/>
        </authorList>
    </citation>
    <scope>IDENTIFICATION</scope>
</reference>
<dbReference type="Proteomes" id="UP000008022">
    <property type="component" value="Unassembled WGS sequence"/>
</dbReference>
<protein>
    <submittedName>
        <fullName evidence="2">Uncharacterized protein</fullName>
    </submittedName>
</protein>
<feature type="compositionally biased region" description="Polar residues" evidence="1">
    <location>
        <begin position="23"/>
        <end position="32"/>
    </location>
</feature>
<reference evidence="3" key="1">
    <citation type="submission" date="2013-06" db="EMBL/GenBank/DDBJ databases">
        <authorList>
            <person name="Zhao Q."/>
        </authorList>
    </citation>
    <scope>NUCLEOTIDE SEQUENCE</scope>
    <source>
        <strain evidence="3">cv. W1943</strain>
    </source>
</reference>
<evidence type="ECO:0000313" key="3">
    <source>
        <dbReference type="Proteomes" id="UP000008022"/>
    </source>
</evidence>
<organism evidence="2 3">
    <name type="scientific">Oryza rufipogon</name>
    <name type="common">Brownbeard rice</name>
    <name type="synonym">Asian wild rice</name>
    <dbReference type="NCBI Taxonomy" id="4529"/>
    <lineage>
        <taxon>Eukaryota</taxon>
        <taxon>Viridiplantae</taxon>
        <taxon>Streptophyta</taxon>
        <taxon>Embryophyta</taxon>
        <taxon>Tracheophyta</taxon>
        <taxon>Spermatophyta</taxon>
        <taxon>Magnoliopsida</taxon>
        <taxon>Liliopsida</taxon>
        <taxon>Poales</taxon>
        <taxon>Poaceae</taxon>
        <taxon>BOP clade</taxon>
        <taxon>Oryzoideae</taxon>
        <taxon>Oryzeae</taxon>
        <taxon>Oryzinae</taxon>
        <taxon>Oryza</taxon>
    </lineage>
</organism>
<name>A0A0E0PK40_ORYRU</name>
<evidence type="ECO:0000256" key="1">
    <source>
        <dbReference type="SAM" id="MobiDB-lite"/>
    </source>
</evidence>
<sequence>MSQTWRRRARLLLSQHRRLPSVFTPQQGTKAESSISSSSPSSPSSATGKDALPFVVEVLPFDLTLSHAADHWERHHAHGSSKARPERRHHDLVAVPAAVARIRPSRRANIFPSRSSPNALKNPQDLSTEERDRAILLQVQPLSSIIDSSFSVSQADTVHARRSVVAEPFRTPSSTTKLR</sequence>
<feature type="compositionally biased region" description="Low complexity" evidence="1">
    <location>
        <begin position="33"/>
        <end position="45"/>
    </location>
</feature>
<feature type="region of interest" description="Disordered" evidence="1">
    <location>
        <begin position="16"/>
        <end position="48"/>
    </location>
</feature>
<accession>A0A0E0PK40</accession>
<dbReference type="AlphaFoldDB" id="A0A0E0PK40"/>
<evidence type="ECO:0000313" key="2">
    <source>
        <dbReference type="EnsemblPlants" id="ORUFI05G10810.1"/>
    </source>
</evidence>
<dbReference type="EnsemblPlants" id="ORUFI05G10810.1">
    <property type="protein sequence ID" value="ORUFI05G10810.1"/>
    <property type="gene ID" value="ORUFI05G10810"/>
</dbReference>
<dbReference type="Gramene" id="ORUFI05G10810.1">
    <property type="protein sequence ID" value="ORUFI05G10810.1"/>
    <property type="gene ID" value="ORUFI05G10810"/>
</dbReference>
<proteinExistence type="predicted"/>